<accession>A0ABP7LMZ6</accession>
<feature type="region of interest" description="Disordered" evidence="1">
    <location>
        <begin position="1"/>
        <end position="54"/>
    </location>
</feature>
<name>A0ABP7LMZ6_9SPHN</name>
<feature type="compositionally biased region" description="Basic and acidic residues" evidence="1">
    <location>
        <begin position="18"/>
        <end position="42"/>
    </location>
</feature>
<protein>
    <submittedName>
        <fullName evidence="2">Uncharacterized protein</fullName>
    </submittedName>
</protein>
<evidence type="ECO:0000256" key="1">
    <source>
        <dbReference type="SAM" id="MobiDB-lite"/>
    </source>
</evidence>
<dbReference type="EMBL" id="BAABBM010000001">
    <property type="protein sequence ID" value="GAA3902035.1"/>
    <property type="molecule type" value="Genomic_DNA"/>
</dbReference>
<reference evidence="3" key="1">
    <citation type="journal article" date="2019" name="Int. J. Syst. Evol. Microbiol.">
        <title>The Global Catalogue of Microorganisms (GCM) 10K type strain sequencing project: providing services to taxonomists for standard genome sequencing and annotation.</title>
        <authorList>
            <consortium name="The Broad Institute Genomics Platform"/>
            <consortium name="The Broad Institute Genome Sequencing Center for Infectious Disease"/>
            <person name="Wu L."/>
            <person name="Ma J."/>
        </authorList>
    </citation>
    <scope>NUCLEOTIDE SEQUENCE [LARGE SCALE GENOMIC DNA]</scope>
    <source>
        <strain evidence="3">JCM 17543</strain>
    </source>
</reference>
<keyword evidence="3" id="KW-1185">Reference proteome</keyword>
<proteinExistence type="predicted"/>
<gene>
    <name evidence="2" type="ORF">GCM10022276_20950</name>
</gene>
<organism evidence="2 3">
    <name type="scientific">Sphingomonas limnosediminicola</name>
    <dbReference type="NCBI Taxonomy" id="940133"/>
    <lineage>
        <taxon>Bacteria</taxon>
        <taxon>Pseudomonadati</taxon>
        <taxon>Pseudomonadota</taxon>
        <taxon>Alphaproteobacteria</taxon>
        <taxon>Sphingomonadales</taxon>
        <taxon>Sphingomonadaceae</taxon>
        <taxon>Sphingomonas</taxon>
    </lineage>
</organism>
<dbReference type="Proteomes" id="UP001500827">
    <property type="component" value="Unassembled WGS sequence"/>
</dbReference>
<evidence type="ECO:0000313" key="3">
    <source>
        <dbReference type="Proteomes" id="UP001500827"/>
    </source>
</evidence>
<feature type="region of interest" description="Disordered" evidence="1">
    <location>
        <begin position="88"/>
        <end position="108"/>
    </location>
</feature>
<comment type="caution">
    <text evidence="2">The sequence shown here is derived from an EMBL/GenBank/DDBJ whole genome shotgun (WGS) entry which is preliminary data.</text>
</comment>
<evidence type="ECO:0000313" key="2">
    <source>
        <dbReference type="EMBL" id="GAA3902035.1"/>
    </source>
</evidence>
<dbReference type="RefSeq" id="WP_344699633.1">
    <property type="nucleotide sequence ID" value="NZ_BAABBM010000001.1"/>
</dbReference>
<sequence length="108" mass="11671">MQDPGKSKGKSFSAFRSAAEEVGKRVTDEAEPEKPARGKEGGHMSSTAGRVTHVHGSELPYLAILNHHDRDPTEHGFATMREAEAFIKRNTPVPGGSLSDLYDRPAGD</sequence>